<dbReference type="OrthoDB" id="9179860at2"/>
<evidence type="ECO:0000313" key="3">
    <source>
        <dbReference type="Proteomes" id="UP000241771"/>
    </source>
</evidence>
<organism evidence="2 3">
    <name type="scientific">Photobacterium sanctipauli</name>
    <dbReference type="NCBI Taxonomy" id="1342794"/>
    <lineage>
        <taxon>Bacteria</taxon>
        <taxon>Pseudomonadati</taxon>
        <taxon>Pseudomonadota</taxon>
        <taxon>Gammaproteobacteria</taxon>
        <taxon>Vibrionales</taxon>
        <taxon>Vibrionaceae</taxon>
        <taxon>Photobacterium</taxon>
    </lineage>
</organism>
<comment type="caution">
    <text evidence="2">The sequence shown here is derived from an EMBL/GenBank/DDBJ whole genome shotgun (WGS) entry which is preliminary data.</text>
</comment>
<keyword evidence="3" id="KW-1185">Reference proteome</keyword>
<dbReference type="GO" id="GO:0016829">
    <property type="term" value="F:lyase activity"/>
    <property type="evidence" value="ECO:0007669"/>
    <property type="project" value="UniProtKB-KW"/>
</dbReference>
<dbReference type="SUPFAM" id="SSF54593">
    <property type="entry name" value="Glyoxalase/Bleomycin resistance protein/Dihydroxybiphenyl dioxygenase"/>
    <property type="match status" value="1"/>
</dbReference>
<dbReference type="RefSeq" id="WP_036825400.1">
    <property type="nucleotide sequence ID" value="NZ_JGVO01000650.1"/>
</dbReference>
<keyword evidence="2" id="KW-0456">Lyase</keyword>
<feature type="domain" description="Glyoxalase/fosfomycin resistance/dioxygenase" evidence="1">
    <location>
        <begin position="44"/>
        <end position="126"/>
    </location>
</feature>
<reference evidence="2 3" key="1">
    <citation type="submission" date="2018-01" db="EMBL/GenBank/DDBJ databases">
        <title>Whole genome sequencing of Histamine producing bacteria.</title>
        <authorList>
            <person name="Butler K."/>
        </authorList>
    </citation>
    <scope>NUCLEOTIDE SEQUENCE [LARGE SCALE GENOMIC DNA]</scope>
    <source>
        <strain evidence="2 3">DSM 100436</strain>
    </source>
</reference>
<dbReference type="Pfam" id="PF00903">
    <property type="entry name" value="Glyoxalase"/>
    <property type="match status" value="1"/>
</dbReference>
<protein>
    <submittedName>
        <fullName evidence="2">Lactoylglutathione lyase</fullName>
    </submittedName>
</protein>
<evidence type="ECO:0000259" key="1">
    <source>
        <dbReference type="Pfam" id="PF00903"/>
    </source>
</evidence>
<proteinExistence type="predicted"/>
<name>A0A2T3P181_9GAMM</name>
<dbReference type="Gene3D" id="3.10.180.10">
    <property type="entry name" value="2,3-Dihydroxybiphenyl 1,2-Dioxygenase, domain 1"/>
    <property type="match status" value="1"/>
</dbReference>
<dbReference type="AlphaFoldDB" id="A0A2T3P181"/>
<evidence type="ECO:0000313" key="2">
    <source>
        <dbReference type="EMBL" id="PSW22291.1"/>
    </source>
</evidence>
<dbReference type="InterPro" id="IPR029068">
    <property type="entry name" value="Glyas_Bleomycin-R_OHBP_Dase"/>
</dbReference>
<sequence>MKSYVEHANITVSDTDHTIKLLLTALPDWSIRGEGVNQDWFGKSINWYHVGNENSYIAIQSGGEEKSGHWSEHWTGVKHIGIAVPDLEALITRLENAGFPIDHRGADHPHRKNVYFLDQHNIQFEFVEYLSSEPTKRNDYSL</sequence>
<accession>A0A2T3P181</accession>
<dbReference type="Proteomes" id="UP000241771">
    <property type="component" value="Unassembled WGS sequence"/>
</dbReference>
<gene>
    <name evidence="2" type="ORF">C9I98_03255</name>
</gene>
<dbReference type="EMBL" id="PYMA01000001">
    <property type="protein sequence ID" value="PSW22291.1"/>
    <property type="molecule type" value="Genomic_DNA"/>
</dbReference>
<dbReference type="InterPro" id="IPR004360">
    <property type="entry name" value="Glyas_Fos-R_dOase_dom"/>
</dbReference>